<evidence type="ECO:0000313" key="1">
    <source>
        <dbReference type="EMBL" id="ETO04394.1"/>
    </source>
</evidence>
<gene>
    <name evidence="1" type="ORF">RFI_33003</name>
</gene>
<keyword evidence="2" id="KW-1185">Reference proteome</keyword>
<proteinExistence type="predicted"/>
<accession>X6LS06</accession>
<name>X6LS06_RETFI</name>
<organism evidence="1 2">
    <name type="scientific">Reticulomyxa filosa</name>
    <dbReference type="NCBI Taxonomy" id="46433"/>
    <lineage>
        <taxon>Eukaryota</taxon>
        <taxon>Sar</taxon>
        <taxon>Rhizaria</taxon>
        <taxon>Retaria</taxon>
        <taxon>Foraminifera</taxon>
        <taxon>Monothalamids</taxon>
        <taxon>Reticulomyxidae</taxon>
        <taxon>Reticulomyxa</taxon>
    </lineage>
</organism>
<protein>
    <submittedName>
        <fullName evidence="1">Uncharacterized protein</fullName>
    </submittedName>
</protein>
<dbReference type="EMBL" id="ASPP01029415">
    <property type="protein sequence ID" value="ETO04394.1"/>
    <property type="molecule type" value="Genomic_DNA"/>
</dbReference>
<dbReference type="Proteomes" id="UP000023152">
    <property type="component" value="Unassembled WGS sequence"/>
</dbReference>
<comment type="caution">
    <text evidence="1">The sequence shown here is derived from an EMBL/GenBank/DDBJ whole genome shotgun (WGS) entry which is preliminary data.</text>
</comment>
<evidence type="ECO:0000313" key="2">
    <source>
        <dbReference type="Proteomes" id="UP000023152"/>
    </source>
</evidence>
<sequence>MGNACYGFAALEKKEKVKHKQMIIEKFEQRILNADLCYQSKQRNDKTRQQVFIANKTIDFGFFLKMLDINMTSNLLLSNLLTLYSTQDVLFFK</sequence>
<dbReference type="AlphaFoldDB" id="X6LS06"/>
<reference evidence="1 2" key="1">
    <citation type="journal article" date="2013" name="Curr. Biol.">
        <title>The Genome of the Foraminiferan Reticulomyxa filosa.</title>
        <authorList>
            <person name="Glockner G."/>
            <person name="Hulsmann N."/>
            <person name="Schleicher M."/>
            <person name="Noegel A.A."/>
            <person name="Eichinger L."/>
            <person name="Gallinger C."/>
            <person name="Pawlowski J."/>
            <person name="Sierra R."/>
            <person name="Euteneuer U."/>
            <person name="Pillet L."/>
            <person name="Moustafa A."/>
            <person name="Platzer M."/>
            <person name="Groth M."/>
            <person name="Szafranski K."/>
            <person name="Schliwa M."/>
        </authorList>
    </citation>
    <scope>NUCLEOTIDE SEQUENCE [LARGE SCALE GENOMIC DNA]</scope>
</reference>